<dbReference type="AlphaFoldDB" id="A0A8S2RVL0"/>
<sequence length="49" mass="5477">MPISYTTADQPITVKWSASHLLNNLAIFRPSEPRQAKMFGISHKSGFAM</sequence>
<evidence type="ECO:0000313" key="1">
    <source>
        <dbReference type="EMBL" id="CAF4190817.1"/>
    </source>
</evidence>
<gene>
    <name evidence="1" type="ORF">SMN809_LOCUS21453</name>
</gene>
<evidence type="ECO:0000313" key="2">
    <source>
        <dbReference type="Proteomes" id="UP000676336"/>
    </source>
</evidence>
<feature type="non-terminal residue" evidence="1">
    <location>
        <position position="49"/>
    </location>
</feature>
<proteinExistence type="predicted"/>
<protein>
    <submittedName>
        <fullName evidence="1">Uncharacterized protein</fullName>
    </submittedName>
</protein>
<dbReference type="EMBL" id="CAJOBI010016741">
    <property type="protein sequence ID" value="CAF4190817.1"/>
    <property type="molecule type" value="Genomic_DNA"/>
</dbReference>
<name>A0A8S2RVL0_9BILA</name>
<comment type="caution">
    <text evidence="1">The sequence shown here is derived from an EMBL/GenBank/DDBJ whole genome shotgun (WGS) entry which is preliminary data.</text>
</comment>
<reference evidence="1" key="1">
    <citation type="submission" date="2021-02" db="EMBL/GenBank/DDBJ databases">
        <authorList>
            <person name="Nowell W R."/>
        </authorList>
    </citation>
    <scope>NUCLEOTIDE SEQUENCE</scope>
</reference>
<dbReference type="Proteomes" id="UP000676336">
    <property type="component" value="Unassembled WGS sequence"/>
</dbReference>
<accession>A0A8S2RVL0</accession>
<organism evidence="1 2">
    <name type="scientific">Rotaria magnacalcarata</name>
    <dbReference type="NCBI Taxonomy" id="392030"/>
    <lineage>
        <taxon>Eukaryota</taxon>
        <taxon>Metazoa</taxon>
        <taxon>Spiralia</taxon>
        <taxon>Gnathifera</taxon>
        <taxon>Rotifera</taxon>
        <taxon>Eurotatoria</taxon>
        <taxon>Bdelloidea</taxon>
        <taxon>Philodinida</taxon>
        <taxon>Philodinidae</taxon>
        <taxon>Rotaria</taxon>
    </lineage>
</organism>